<feature type="transmembrane region" description="Helical" evidence="8">
    <location>
        <begin position="95"/>
        <end position="118"/>
    </location>
</feature>
<dbReference type="PANTHER" id="PTHR32468:SF0">
    <property type="entry name" value="K(+)_H(+) ANTIPORTER 1"/>
    <property type="match status" value="1"/>
</dbReference>
<comment type="caution">
    <text evidence="10">The sequence shown here is derived from an EMBL/GenBank/DDBJ whole genome shotgun (WGS) entry which is preliminary data.</text>
</comment>
<evidence type="ECO:0000256" key="2">
    <source>
        <dbReference type="ARBA" id="ARBA00022448"/>
    </source>
</evidence>
<evidence type="ECO:0000256" key="3">
    <source>
        <dbReference type="ARBA" id="ARBA00022692"/>
    </source>
</evidence>
<keyword evidence="2" id="KW-0813">Transport</keyword>
<evidence type="ECO:0000256" key="4">
    <source>
        <dbReference type="ARBA" id="ARBA00022989"/>
    </source>
</evidence>
<reference evidence="10" key="1">
    <citation type="submission" date="2022-11" db="EMBL/GenBank/DDBJ databases">
        <title>Nonomuraea corallina sp. nov., a new species of the genus Nonomuraea isolated from sea side sediment in Thai sea.</title>
        <authorList>
            <person name="Ngamcharungchit C."/>
            <person name="Matsumoto A."/>
            <person name="Suriyachadkun C."/>
            <person name="Panbangred W."/>
            <person name="Inahashi Y."/>
            <person name="Intra B."/>
        </authorList>
    </citation>
    <scope>NUCLEOTIDE SEQUENCE</scope>
    <source>
        <strain evidence="10">MCN248</strain>
    </source>
</reference>
<evidence type="ECO:0000313" key="10">
    <source>
        <dbReference type="EMBL" id="MDA0638854.1"/>
    </source>
</evidence>
<proteinExistence type="predicted"/>
<feature type="transmembrane region" description="Helical" evidence="8">
    <location>
        <begin position="31"/>
        <end position="52"/>
    </location>
</feature>
<evidence type="ECO:0000256" key="5">
    <source>
        <dbReference type="ARBA" id="ARBA00023065"/>
    </source>
</evidence>
<evidence type="ECO:0000256" key="7">
    <source>
        <dbReference type="SAM" id="MobiDB-lite"/>
    </source>
</evidence>
<evidence type="ECO:0000256" key="8">
    <source>
        <dbReference type="SAM" id="Phobius"/>
    </source>
</evidence>
<dbReference type="Pfam" id="PF00999">
    <property type="entry name" value="Na_H_Exchanger"/>
    <property type="match status" value="1"/>
</dbReference>
<accession>A0ABT4SP39</accession>
<keyword evidence="4 8" id="KW-1133">Transmembrane helix</keyword>
<feature type="domain" description="Cation/H+ exchanger transmembrane" evidence="9">
    <location>
        <begin position="51"/>
        <end position="428"/>
    </location>
</feature>
<feature type="transmembrane region" description="Helical" evidence="8">
    <location>
        <begin position="130"/>
        <end position="154"/>
    </location>
</feature>
<protein>
    <submittedName>
        <fullName evidence="10">Cation:proton antiporter</fullName>
    </submittedName>
</protein>
<keyword evidence="6 8" id="KW-0472">Membrane</keyword>
<dbReference type="Gene3D" id="1.20.1530.20">
    <property type="match status" value="1"/>
</dbReference>
<dbReference type="InterPro" id="IPR006153">
    <property type="entry name" value="Cation/H_exchanger_TM"/>
</dbReference>
<feature type="transmembrane region" description="Helical" evidence="8">
    <location>
        <begin position="166"/>
        <end position="190"/>
    </location>
</feature>
<gene>
    <name evidence="10" type="ORF">OUY22_36045</name>
</gene>
<dbReference type="EMBL" id="JAPNNL010000304">
    <property type="protein sequence ID" value="MDA0638854.1"/>
    <property type="molecule type" value="Genomic_DNA"/>
</dbReference>
<dbReference type="InterPro" id="IPR038770">
    <property type="entry name" value="Na+/solute_symporter_sf"/>
</dbReference>
<dbReference type="RefSeq" id="WP_270159797.1">
    <property type="nucleotide sequence ID" value="NZ_JAPNNL010000304.1"/>
</dbReference>
<feature type="region of interest" description="Disordered" evidence="7">
    <location>
        <begin position="437"/>
        <end position="458"/>
    </location>
</feature>
<organism evidence="10 11">
    <name type="scientific">Nonomuraea corallina</name>
    <dbReference type="NCBI Taxonomy" id="2989783"/>
    <lineage>
        <taxon>Bacteria</taxon>
        <taxon>Bacillati</taxon>
        <taxon>Actinomycetota</taxon>
        <taxon>Actinomycetes</taxon>
        <taxon>Streptosporangiales</taxon>
        <taxon>Streptosporangiaceae</taxon>
        <taxon>Nonomuraea</taxon>
    </lineage>
</organism>
<dbReference type="PANTHER" id="PTHR32468">
    <property type="entry name" value="CATION/H + ANTIPORTER"/>
    <property type="match status" value="1"/>
</dbReference>
<keyword evidence="5" id="KW-0406">Ion transport</keyword>
<feature type="transmembrane region" description="Helical" evidence="8">
    <location>
        <begin position="202"/>
        <end position="225"/>
    </location>
</feature>
<feature type="transmembrane region" description="Helical" evidence="8">
    <location>
        <begin position="271"/>
        <end position="304"/>
    </location>
</feature>
<evidence type="ECO:0000313" key="11">
    <source>
        <dbReference type="Proteomes" id="UP001144036"/>
    </source>
</evidence>
<comment type="subcellular location">
    <subcellularLocation>
        <location evidence="1">Membrane</location>
        <topology evidence="1">Multi-pass membrane protein</topology>
    </subcellularLocation>
</comment>
<evidence type="ECO:0000259" key="9">
    <source>
        <dbReference type="Pfam" id="PF00999"/>
    </source>
</evidence>
<feature type="transmembrane region" description="Helical" evidence="8">
    <location>
        <begin position="324"/>
        <end position="357"/>
    </location>
</feature>
<dbReference type="InterPro" id="IPR050794">
    <property type="entry name" value="CPA2_transporter"/>
</dbReference>
<evidence type="ECO:0000256" key="6">
    <source>
        <dbReference type="ARBA" id="ARBA00023136"/>
    </source>
</evidence>
<name>A0ABT4SP39_9ACTN</name>
<feature type="transmembrane region" description="Helical" evidence="8">
    <location>
        <begin position="64"/>
        <end position="83"/>
    </location>
</feature>
<feature type="non-terminal residue" evidence="10">
    <location>
        <position position="1"/>
    </location>
</feature>
<feature type="transmembrane region" description="Helical" evidence="8">
    <location>
        <begin position="231"/>
        <end position="250"/>
    </location>
</feature>
<keyword evidence="3 8" id="KW-0812">Transmembrane</keyword>
<keyword evidence="11" id="KW-1185">Reference proteome</keyword>
<dbReference type="Proteomes" id="UP001144036">
    <property type="component" value="Unassembled WGS sequence"/>
</dbReference>
<feature type="transmembrane region" description="Helical" evidence="8">
    <location>
        <begin position="407"/>
        <end position="430"/>
    </location>
</feature>
<evidence type="ECO:0000256" key="1">
    <source>
        <dbReference type="ARBA" id="ARBA00004141"/>
    </source>
</evidence>
<sequence>GAALPWPGHALAARPAPAAEALAPVAGLVPVLAWLGHAALILAVVLLAAQAGRWLARLLRQPEVIGEIVLGMVCGPALLALAGPDLTQALLPPQVLAVIRAVGHVGLILFLVAVVHELRSAAVRVNGRTVTWTAVGAGVVPLAAGGVLAAYVLLAAEPAVRGGAPAAPLAVFLLASLTVTAVPVLARILADKAAVGTRIGRISMTVAVIVDAGAWLLVVLAVGLMNGGPGSLPWFALLIAGGLAVTALARRLLAAARVTAAVARHPRAASVVVAGAALAAAAVMGTFGFADIFGAVFIGLAIPVKIGAWSQAVGTVARVGHRLVPVYFVVAGIAVFAAGLGSAGWTLIALCVALGIAGKVGGGYAGARMGGASRADSLLLGVLLNTRGLTELVVLQAGFAAGILTPALYAALVVMALVTTGLTGPAYTLLTRRHPVAEPVPHDVPPAAPEGQTSRATK</sequence>